<comment type="similarity">
    <text evidence="2">Belongs to the SNF2/RAD54 helicase family. SWR1 subfamily.</text>
</comment>
<dbReference type="InterPro" id="IPR038718">
    <property type="entry name" value="SNF2-like_sf"/>
</dbReference>
<dbReference type="SMART" id="SM00573">
    <property type="entry name" value="HSA"/>
    <property type="match status" value="1"/>
</dbReference>
<dbReference type="CDD" id="cd18003">
    <property type="entry name" value="DEXQc_SRCAP"/>
    <property type="match status" value="1"/>
</dbReference>
<dbReference type="EMBL" id="CARXXK010000003">
    <property type="protein sequence ID" value="CAI6363104.1"/>
    <property type="molecule type" value="Genomic_DNA"/>
</dbReference>
<feature type="region of interest" description="Disordered" evidence="13">
    <location>
        <begin position="2463"/>
        <end position="2484"/>
    </location>
</feature>
<dbReference type="InterPro" id="IPR000330">
    <property type="entry name" value="SNF2_N"/>
</dbReference>
<name>A0AAV0X403_9HEMI</name>
<dbReference type="GO" id="GO:0042393">
    <property type="term" value="F:histone binding"/>
    <property type="evidence" value="ECO:0007669"/>
    <property type="project" value="TreeGrafter"/>
</dbReference>
<feature type="compositionally biased region" description="Basic and acidic residues" evidence="13">
    <location>
        <begin position="1648"/>
        <end position="1662"/>
    </location>
</feature>
<feature type="region of interest" description="Disordered" evidence="13">
    <location>
        <begin position="179"/>
        <end position="219"/>
    </location>
</feature>
<feature type="region of interest" description="Disordered" evidence="13">
    <location>
        <begin position="381"/>
        <end position="412"/>
    </location>
</feature>
<protein>
    <recommendedName>
        <fullName evidence="20">Helicase domino</fullName>
    </recommendedName>
</protein>
<evidence type="ECO:0000259" key="15">
    <source>
        <dbReference type="PROSITE" id="PS51192"/>
    </source>
</evidence>
<dbReference type="Gene3D" id="1.20.120.850">
    <property type="entry name" value="SWI2/SNF2 ATPases, N-terminal domain"/>
    <property type="match status" value="1"/>
</dbReference>
<dbReference type="GO" id="GO:0016887">
    <property type="term" value="F:ATP hydrolysis activity"/>
    <property type="evidence" value="ECO:0007669"/>
    <property type="project" value="TreeGrafter"/>
</dbReference>
<proteinExistence type="inferred from homology"/>
<evidence type="ECO:0000256" key="3">
    <source>
        <dbReference type="ARBA" id="ARBA00022553"/>
    </source>
</evidence>
<evidence type="ECO:0000259" key="14">
    <source>
        <dbReference type="PROSITE" id="PS50090"/>
    </source>
</evidence>
<dbReference type="FunFam" id="3.40.50.10810:FF:000005">
    <property type="entry name" value="Photoperiod-independent early flowering 1"/>
    <property type="match status" value="1"/>
</dbReference>
<dbReference type="SMART" id="SM00490">
    <property type="entry name" value="HELICc"/>
    <property type="match status" value="1"/>
</dbReference>
<evidence type="ECO:0000256" key="10">
    <source>
        <dbReference type="ARBA" id="ARBA00023125"/>
    </source>
</evidence>
<keyword evidence="12" id="KW-0539">Nucleus</keyword>
<keyword evidence="11" id="KW-0804">Transcription</keyword>
<gene>
    <name evidence="18" type="ORF">MEUPH1_LOCUS18101</name>
</gene>
<feature type="compositionally biased region" description="Polar residues" evidence="13">
    <location>
        <begin position="188"/>
        <end position="219"/>
    </location>
</feature>
<dbReference type="Gene3D" id="3.40.50.300">
    <property type="entry name" value="P-loop containing nucleotide triphosphate hydrolases"/>
    <property type="match status" value="1"/>
</dbReference>
<dbReference type="Gene3D" id="1.10.10.60">
    <property type="entry name" value="Homeodomain-like"/>
    <property type="match status" value="1"/>
</dbReference>
<evidence type="ECO:0000256" key="11">
    <source>
        <dbReference type="ARBA" id="ARBA00023163"/>
    </source>
</evidence>
<dbReference type="InterPro" id="IPR001650">
    <property type="entry name" value="Helicase_C-like"/>
</dbReference>
<feature type="domain" description="Helicase C-terminal" evidence="16">
    <location>
        <begin position="1346"/>
        <end position="1496"/>
    </location>
</feature>
<feature type="domain" description="HSA" evidence="17">
    <location>
        <begin position="250"/>
        <end position="325"/>
    </location>
</feature>
<dbReference type="PANTHER" id="PTHR45685:SF1">
    <property type="entry name" value="HELICASE SRCAP"/>
    <property type="match status" value="1"/>
</dbReference>
<feature type="region of interest" description="Disordered" evidence="13">
    <location>
        <begin position="49"/>
        <end position="78"/>
    </location>
</feature>
<feature type="compositionally biased region" description="Polar residues" evidence="13">
    <location>
        <begin position="381"/>
        <end position="395"/>
    </location>
</feature>
<sequence>MATASQLGAGTIDCHKHNKYDGNGHQVTSGVNYIPNNCDNLIGVNGSANDAENTSYNSDHDDSVDSQNQSTRKRKYSTESAKEFEALEMCTSAKIKRTCEMVFEQLETVRAKLAQSQRELDEVQSVSKFHDFISEKVEQVFNDQHVWSMANVKCDDDPLFNGDPFADLKLWLDKQASEPQETHVPVSDTKSNKLISPNSPAEELPNSSHTPRQSNENQPDQVFERVKWEAQIIQKINQLQRDGLWSEKRLPKIYEPPRNKAHHDYLLEEMQWLATDFAQERKWKKKAAKQCAKMVMKHFHEKKIEAQKAAKASEMHQKRITGFIAKMIKTFWSNVEKLLVFKQSTKLEEQRKIALDEHLNFIVDQTEKMTTMVAESLMKSANNSSITPSQNSSMVISEGKRNDQHSSSDDNITVDKDKILNENMGCKKEIDILKQESKLSIDEVLEKKPKGCLETQENEVVEEQIPSDRSEDEDFEASNSSWSDDEETLQLAEKEDGRIDHSIEIAELEAENEMSIEQLLAKYKVQLPNNKDQSDDAEESSQSDHSLKEDMNSTDISIKYLLRRSPNKMINGTSDCNADKEINDVTALAESIQPKGNTLSSTSVVTKVPFLLRNTLREYQHIGLDWLVTMYEQNLNGILADEMGLGKTIQTIALLAHLACDKEDWGPHLIVVPTSVMLNWEMEIKKWCPSFKILTYYGSVKERKNKRIGWTKPNTFHICITSYKLVITDHQSFRRKKWKYLILDEAQNIKNFKSQRWQLLLNFQSERRLLLTGTPLQNNLMELWSLMHFLMPNLFASHREFKEWFSNPVTGMIEGNAEYNENIIKKLHKVLRPFILRRLKCEVEKQLPKKYEHIIMCRLSKRQRYLYDDFMSRAKTKETLASGNMLSVINVLMQLRKVCNHPNLFEPRPTISPFQMEALTYTVPRSIFNIMEYDPYNAIDLSSVNLLFTNLERLMSAWAAHRLKRYQLPNCVYEQFDTLPDTPIRLPKIKMNFNMKLPKNLNIISKINLCNPQNKLVNVRLKHNLPIVKFLAEKGIRDLKLRSVDSNISRLPPYTNISSLTPKLNQIKQYLNVNNQCDPNVVNNRTKNINHVPSNDLKTSTPKCNGSIEGKSNSYKGFDSHNVNEGVINVRNKNEVLNISKCSKSPSIVSKSRPLIETNKELTGDVLFHDPNLEEKRILRRKMKMDNLSFINNKRIDGATNVVYGQDLRDFIRFDASSGHVGCSDSVERNPWLWLGSNNVLSVVAQYSAHIQRMSYMTAVALSDSVKTLDSRMKELHDSFEQFIVYVPAVQGRTPKTEFQFLQHDSSLLEKDIKPTLNALHPIISAMSVLFPDQRLIQYDCGKLQSLDYLLRELKTGHHRVLIFTQMTKMLDILEAFLNFHGYIYLRLDGTTKVETRQLLMERFNADKRYFCFILSTRSGGVGINLTGADTVIFYDSDWNPTMDAQAQDRCHRIGQTRDVHIYRLISEKTIEENILKKANQKRLLGDLAIEGGNFTASFFKSTTIQDLFKVNTTDEKRSVHILESEFSHAQSTSDGDRIAINVFETALAAAEDETDVAAAKTAKEEAVADLAEFDEAIPIVEQNEVKLSKADMEVQALEKQLSCIEKWAIRLMENNEMDWATKQVAFAEAELEQQKQEWKVEQQQAAKRTEERMNQKRKLPDSEDGEDDSVDLTFTNKFQIVYPNLGSKKSDVPKNLILGPWSGENEIYHDPLYFGQYSYIPMTEAQLPPIPSARKRPRTDVTFINNRLSLPVSLSSSTKSAHGTRDNNAGEWRPNENIFPHLPRSMFDRASGALLKMRNDIRIQRYRGINRPMTMTLASLKPPLPARPVPEPPHVPDWLIHEDYALLQAVQRVQEMTLNLVILCPAHTPNWDLVSELVNMMSRVYRSPKQCKNRYESVIVAREEGRMLQEQLLKKQKKKINRGLRTSQIYTTDGNRTHTQLLISRFNGLLSVAAKRQPLCRTNSQYVPSQSANTPLIPNASHIAILKENYEVDYNVPLGPMQVISRRTDRMIREKQQQQHTEPTTVRVQPQPQTIKSIQLPNSLPPAQTVSPVPVRPSPTTQHRIIMSSPSPSIDANIQNIPQTSPKVVPIPMSVHYSAAVQRALNFTQASIVTQASSTTGKVTTMNKTITQSQIQMYRQQQQNIARQQQVKMVSARATKTPTANIIPVQTSQTPTTFNVRPKNTLNTRNITDTDVTNFIKRHQLLQQKQAQTVTVQSPIATAGPSIVKTSVQSLMLSAGAKNAISVATATKNINPQQQFRHLTLQQPMLAQRKIPAQKVTQLSQVVVAGKTGVPTQLIVQSKGVPSTMTMQQLQTMMKQQNIQNVSVSGANITAMQSNSNSGQVISHVIAKSHGQSSSIGLTRVLPVVTTQTSLKQAIQVVNPVQTLRTSGVGIETARSTLQPCSLTNVFKTTGNSGHSPNILSQVVFQQGQQMSVRQGQLRVQSSSSQAGSIVAVSMAPQQQQPTVLTIPSSPNSHTPRTT</sequence>
<dbReference type="PROSITE" id="PS51194">
    <property type="entry name" value="HELICASE_CTER"/>
    <property type="match status" value="1"/>
</dbReference>
<feature type="region of interest" description="Disordered" evidence="13">
    <location>
        <begin position="1755"/>
        <end position="1775"/>
    </location>
</feature>
<dbReference type="InterPro" id="IPR014012">
    <property type="entry name" value="HSA_dom"/>
</dbReference>
<dbReference type="CDD" id="cd18793">
    <property type="entry name" value="SF2_C_SNF"/>
    <property type="match status" value="1"/>
</dbReference>
<evidence type="ECO:0000256" key="5">
    <source>
        <dbReference type="ARBA" id="ARBA00022801"/>
    </source>
</evidence>
<evidence type="ECO:0000313" key="18">
    <source>
        <dbReference type="EMBL" id="CAI6363104.1"/>
    </source>
</evidence>
<feature type="region of interest" description="Disordered" evidence="13">
    <location>
        <begin position="1638"/>
        <end position="1671"/>
    </location>
</feature>
<dbReference type="GO" id="GO:0000812">
    <property type="term" value="C:Swr1 complex"/>
    <property type="evidence" value="ECO:0007669"/>
    <property type="project" value="TreeGrafter"/>
</dbReference>
<reference evidence="18 19" key="1">
    <citation type="submission" date="2023-01" db="EMBL/GenBank/DDBJ databases">
        <authorList>
            <person name="Whitehead M."/>
        </authorList>
    </citation>
    <scope>NUCLEOTIDE SEQUENCE [LARGE SCALE GENOMIC DNA]</scope>
</reference>
<dbReference type="GO" id="GO:0004386">
    <property type="term" value="F:helicase activity"/>
    <property type="evidence" value="ECO:0007669"/>
    <property type="project" value="UniProtKB-KW"/>
</dbReference>
<dbReference type="Pfam" id="PF07529">
    <property type="entry name" value="HSA"/>
    <property type="match status" value="1"/>
</dbReference>
<dbReference type="Proteomes" id="UP001160148">
    <property type="component" value="Unassembled WGS sequence"/>
</dbReference>
<dbReference type="SUPFAM" id="SSF52540">
    <property type="entry name" value="P-loop containing nucleoside triphosphate hydrolases"/>
    <property type="match status" value="2"/>
</dbReference>
<feature type="domain" description="Myb-like" evidence="14">
    <location>
        <begin position="1839"/>
        <end position="1900"/>
    </location>
</feature>
<dbReference type="PROSITE" id="PS51192">
    <property type="entry name" value="HELICASE_ATP_BIND_1"/>
    <property type="match status" value="1"/>
</dbReference>
<dbReference type="GO" id="GO:0006338">
    <property type="term" value="P:chromatin remodeling"/>
    <property type="evidence" value="ECO:0007669"/>
    <property type="project" value="TreeGrafter"/>
</dbReference>
<feature type="region of interest" description="Disordered" evidence="13">
    <location>
        <begin position="2039"/>
        <end position="2063"/>
    </location>
</feature>
<feature type="compositionally biased region" description="Basic and acidic residues" evidence="13">
    <location>
        <begin position="398"/>
        <end position="412"/>
    </location>
</feature>
<keyword evidence="7" id="KW-0067">ATP-binding</keyword>
<dbReference type="GO" id="GO:0010557">
    <property type="term" value="P:positive regulation of macromolecule biosynthetic process"/>
    <property type="evidence" value="ECO:0007669"/>
    <property type="project" value="UniProtKB-ARBA"/>
</dbReference>
<dbReference type="PROSITE" id="PS50090">
    <property type="entry name" value="MYB_LIKE"/>
    <property type="match status" value="1"/>
</dbReference>
<accession>A0AAV0X403</accession>
<evidence type="ECO:0000313" key="19">
    <source>
        <dbReference type="Proteomes" id="UP001160148"/>
    </source>
</evidence>
<comment type="subcellular location">
    <subcellularLocation>
        <location evidence="1">Nucleus</location>
    </subcellularLocation>
</comment>
<evidence type="ECO:0000256" key="13">
    <source>
        <dbReference type="SAM" id="MobiDB-lite"/>
    </source>
</evidence>
<evidence type="ECO:0000256" key="7">
    <source>
        <dbReference type="ARBA" id="ARBA00022840"/>
    </source>
</evidence>
<keyword evidence="4" id="KW-0547">Nucleotide-binding</keyword>
<dbReference type="InterPro" id="IPR049730">
    <property type="entry name" value="SNF2/RAD54-like_C"/>
</dbReference>
<dbReference type="PROSITE" id="PS51204">
    <property type="entry name" value="HSA"/>
    <property type="match status" value="1"/>
</dbReference>
<dbReference type="GO" id="GO:0005524">
    <property type="term" value="F:ATP binding"/>
    <property type="evidence" value="ECO:0007669"/>
    <property type="project" value="UniProtKB-KW"/>
</dbReference>
<keyword evidence="3" id="KW-0597">Phosphoprotein</keyword>
<keyword evidence="19" id="KW-1185">Reference proteome</keyword>
<dbReference type="FunFam" id="3.40.50.300:FF:000529">
    <property type="entry name" value="helicase SRCAP isoform X1"/>
    <property type="match status" value="1"/>
</dbReference>
<dbReference type="GO" id="GO:0010468">
    <property type="term" value="P:regulation of gene expression"/>
    <property type="evidence" value="ECO:0007669"/>
    <property type="project" value="UniProtKB-ARBA"/>
</dbReference>
<evidence type="ECO:0000256" key="9">
    <source>
        <dbReference type="ARBA" id="ARBA00023015"/>
    </source>
</evidence>
<dbReference type="Gene3D" id="3.40.50.10810">
    <property type="entry name" value="Tandem AAA-ATPase domain"/>
    <property type="match status" value="1"/>
</dbReference>
<dbReference type="InterPro" id="IPR050520">
    <property type="entry name" value="INO80/SWR1_helicase"/>
</dbReference>
<feature type="compositionally biased region" description="Low complexity" evidence="13">
    <location>
        <begin position="2050"/>
        <end position="2062"/>
    </location>
</feature>
<evidence type="ECO:0008006" key="20">
    <source>
        <dbReference type="Google" id="ProtNLM"/>
    </source>
</evidence>
<feature type="compositionally biased region" description="Polar residues" evidence="13">
    <location>
        <begin position="2039"/>
        <end position="2049"/>
    </location>
</feature>
<feature type="domain" description="Helicase ATP-binding" evidence="15">
    <location>
        <begin position="628"/>
        <end position="793"/>
    </location>
</feature>
<dbReference type="FunFam" id="1.20.120.850:FF:000012">
    <property type="entry name" value="protein PHOTOPERIOD-INDEPENDENT EARLY FLOWERING 1 isoform X3"/>
    <property type="match status" value="1"/>
</dbReference>
<dbReference type="PANTHER" id="PTHR45685">
    <property type="entry name" value="HELICASE SRCAP-RELATED"/>
    <property type="match status" value="1"/>
</dbReference>
<keyword evidence="6" id="KW-0347">Helicase</keyword>
<feature type="region of interest" description="Disordered" evidence="13">
    <location>
        <begin position="450"/>
        <end position="488"/>
    </location>
</feature>
<dbReference type="GO" id="GO:0003677">
    <property type="term" value="F:DNA binding"/>
    <property type="evidence" value="ECO:0007669"/>
    <property type="project" value="UniProtKB-KW"/>
</dbReference>
<dbReference type="InterPro" id="IPR014001">
    <property type="entry name" value="Helicase_ATP-bd"/>
</dbReference>
<keyword evidence="5" id="KW-0378">Hydrolase</keyword>
<organism evidence="18 19">
    <name type="scientific">Macrosiphum euphorbiae</name>
    <name type="common">potato aphid</name>
    <dbReference type="NCBI Taxonomy" id="13131"/>
    <lineage>
        <taxon>Eukaryota</taxon>
        <taxon>Metazoa</taxon>
        <taxon>Ecdysozoa</taxon>
        <taxon>Arthropoda</taxon>
        <taxon>Hexapoda</taxon>
        <taxon>Insecta</taxon>
        <taxon>Pterygota</taxon>
        <taxon>Neoptera</taxon>
        <taxon>Paraneoptera</taxon>
        <taxon>Hemiptera</taxon>
        <taxon>Sternorrhyncha</taxon>
        <taxon>Aphidomorpha</taxon>
        <taxon>Aphidoidea</taxon>
        <taxon>Aphididae</taxon>
        <taxon>Macrosiphini</taxon>
        <taxon>Macrosiphum</taxon>
    </lineage>
</organism>
<dbReference type="SMART" id="SM00487">
    <property type="entry name" value="DEXDc"/>
    <property type="match status" value="1"/>
</dbReference>
<evidence type="ECO:0000256" key="4">
    <source>
        <dbReference type="ARBA" id="ARBA00022741"/>
    </source>
</evidence>
<keyword evidence="10" id="KW-0238">DNA-binding</keyword>
<evidence type="ECO:0000256" key="8">
    <source>
        <dbReference type="ARBA" id="ARBA00022853"/>
    </source>
</evidence>
<evidence type="ECO:0000256" key="12">
    <source>
        <dbReference type="ARBA" id="ARBA00023242"/>
    </source>
</evidence>
<dbReference type="InterPro" id="IPR027417">
    <property type="entry name" value="P-loop_NTPase"/>
</dbReference>
<evidence type="ECO:0000256" key="6">
    <source>
        <dbReference type="ARBA" id="ARBA00022806"/>
    </source>
</evidence>
<dbReference type="GO" id="GO:0140096">
    <property type="term" value="F:catalytic activity, acting on a protein"/>
    <property type="evidence" value="ECO:0007669"/>
    <property type="project" value="UniProtKB-ARBA"/>
</dbReference>
<dbReference type="Pfam" id="PF00271">
    <property type="entry name" value="Helicase_C"/>
    <property type="match status" value="1"/>
</dbReference>
<comment type="caution">
    <text evidence="18">The sequence shown here is derived from an EMBL/GenBank/DDBJ whole genome shotgun (WGS) entry which is preliminary data.</text>
</comment>
<dbReference type="InterPro" id="IPR001005">
    <property type="entry name" value="SANT/Myb"/>
</dbReference>
<evidence type="ECO:0000256" key="1">
    <source>
        <dbReference type="ARBA" id="ARBA00004123"/>
    </source>
</evidence>
<keyword evidence="9" id="KW-0805">Transcription regulation</keyword>
<evidence type="ECO:0000256" key="2">
    <source>
        <dbReference type="ARBA" id="ARBA00009220"/>
    </source>
</evidence>
<keyword evidence="8" id="KW-0156">Chromatin regulator</keyword>
<dbReference type="Pfam" id="PF00176">
    <property type="entry name" value="SNF2-rel_dom"/>
    <property type="match status" value="1"/>
</dbReference>
<evidence type="ECO:0000259" key="16">
    <source>
        <dbReference type="PROSITE" id="PS51194"/>
    </source>
</evidence>
<evidence type="ECO:0000259" key="17">
    <source>
        <dbReference type="PROSITE" id="PS51204"/>
    </source>
</evidence>
<feature type="region of interest" description="Disordered" evidence="13">
    <location>
        <begin position="529"/>
        <end position="550"/>
    </location>
</feature>